<feature type="region of interest" description="Disordered" evidence="1">
    <location>
        <begin position="1"/>
        <end position="26"/>
    </location>
</feature>
<organism evidence="2 3">
    <name type="scientific">Cotesia glomerata</name>
    <name type="common">Lepidopteran parasitic wasp</name>
    <name type="synonym">Apanteles glomeratus</name>
    <dbReference type="NCBI Taxonomy" id="32391"/>
    <lineage>
        <taxon>Eukaryota</taxon>
        <taxon>Metazoa</taxon>
        <taxon>Ecdysozoa</taxon>
        <taxon>Arthropoda</taxon>
        <taxon>Hexapoda</taxon>
        <taxon>Insecta</taxon>
        <taxon>Pterygota</taxon>
        <taxon>Neoptera</taxon>
        <taxon>Endopterygota</taxon>
        <taxon>Hymenoptera</taxon>
        <taxon>Apocrita</taxon>
        <taxon>Ichneumonoidea</taxon>
        <taxon>Braconidae</taxon>
        <taxon>Microgastrinae</taxon>
        <taxon>Cotesia</taxon>
    </lineage>
</organism>
<gene>
    <name evidence="2" type="ORF">KQX54_011262</name>
</gene>
<dbReference type="Proteomes" id="UP000826195">
    <property type="component" value="Unassembled WGS sequence"/>
</dbReference>
<sequence length="267" mass="29672">MTKKNKSIRRRAARFDRPSLDATKKNRPIVTDIQVLDPPLKLAPIPHDRQSQANQTNAEDSLPPGQIPSILDMSFLTASFNKDNLSQPAKEALAITDCIHRLSQRVDQIDGKLSHVSQALISLTNNAATTNYIKAAIDKVCQKIEACEKNNRDRVTMIDNRVVQMETQHNQLLDRVQAIDSQATAVQELELQVHELWDEVVNGNEANSAMKGEIGKIASATTELGKMLTGAQIALRTTLNHTSRIAKAVASVPEIREKLWTEEEVKN</sequence>
<proteinExistence type="predicted"/>
<dbReference type="EMBL" id="JAHXZJ010002609">
    <property type="protein sequence ID" value="KAH0540019.1"/>
    <property type="molecule type" value="Genomic_DNA"/>
</dbReference>
<keyword evidence="3" id="KW-1185">Reference proteome</keyword>
<name>A0AAV7I2G2_COTGL</name>
<evidence type="ECO:0000256" key="1">
    <source>
        <dbReference type="SAM" id="MobiDB-lite"/>
    </source>
</evidence>
<dbReference type="AlphaFoldDB" id="A0AAV7I2G2"/>
<evidence type="ECO:0000313" key="2">
    <source>
        <dbReference type="EMBL" id="KAH0540019.1"/>
    </source>
</evidence>
<feature type="region of interest" description="Disordered" evidence="1">
    <location>
        <begin position="40"/>
        <end position="64"/>
    </location>
</feature>
<protein>
    <submittedName>
        <fullName evidence="2">Uncharacterized protein</fullName>
    </submittedName>
</protein>
<feature type="compositionally biased region" description="Basic residues" evidence="1">
    <location>
        <begin position="1"/>
        <end position="12"/>
    </location>
</feature>
<evidence type="ECO:0000313" key="3">
    <source>
        <dbReference type="Proteomes" id="UP000826195"/>
    </source>
</evidence>
<accession>A0AAV7I2G2</accession>
<feature type="compositionally biased region" description="Basic and acidic residues" evidence="1">
    <location>
        <begin position="13"/>
        <end position="24"/>
    </location>
</feature>
<reference evidence="2 3" key="1">
    <citation type="journal article" date="2021" name="J. Hered.">
        <title>A chromosome-level genome assembly of the parasitoid wasp, Cotesia glomerata (Hymenoptera: Braconidae).</title>
        <authorList>
            <person name="Pinto B.J."/>
            <person name="Weis J.J."/>
            <person name="Gamble T."/>
            <person name="Ode P.J."/>
            <person name="Paul R."/>
            <person name="Zaspel J.M."/>
        </authorList>
    </citation>
    <scope>NUCLEOTIDE SEQUENCE [LARGE SCALE GENOMIC DNA]</scope>
    <source>
        <strain evidence="2">CgM1</strain>
    </source>
</reference>
<comment type="caution">
    <text evidence="2">The sequence shown here is derived from an EMBL/GenBank/DDBJ whole genome shotgun (WGS) entry which is preliminary data.</text>
</comment>